<dbReference type="GO" id="GO:0046872">
    <property type="term" value="F:metal ion binding"/>
    <property type="evidence" value="ECO:0007669"/>
    <property type="project" value="UniProtKB-KW"/>
</dbReference>
<reference evidence="14 15" key="1">
    <citation type="submission" date="2016-12" db="EMBL/GenBank/DDBJ databases">
        <title>The whole genome sequencing and assembly of Bacillus cohnii DSM 6307T strain.</title>
        <authorList>
            <person name="Lee Y.-J."/>
            <person name="Yi H."/>
            <person name="Bahn Y.-S."/>
            <person name="Kim J.F."/>
            <person name="Lee D.-W."/>
        </authorList>
    </citation>
    <scope>NUCLEOTIDE SEQUENCE [LARGE SCALE GENOMIC DNA]</scope>
    <source>
        <strain evidence="14 15">DSM 6307</strain>
    </source>
</reference>
<dbReference type="SFLD" id="SFLDG01067">
    <property type="entry name" value="SPASM/twitch_domain_containing"/>
    <property type="match status" value="1"/>
</dbReference>
<keyword evidence="5 12" id="KW-0547">Nucleotide-binding</keyword>
<dbReference type="InterPro" id="IPR050105">
    <property type="entry name" value="MoCo_biosynth_MoaA/MoaC"/>
</dbReference>
<evidence type="ECO:0000256" key="11">
    <source>
        <dbReference type="ARBA" id="ARBA00048697"/>
    </source>
</evidence>
<evidence type="ECO:0000256" key="9">
    <source>
        <dbReference type="ARBA" id="ARBA00023150"/>
    </source>
</evidence>
<dbReference type="AlphaFoldDB" id="A0A223KLW3"/>
<dbReference type="HAMAP" id="MF_01225_B">
    <property type="entry name" value="MoaA_B"/>
    <property type="match status" value="1"/>
</dbReference>
<sequence>MAQQLEVVKDYLNRPIRDVRISVTDQCNFRCAYCMPAEIFGPDFPFMKEKELLSFDEIVRVVTNLAPLGVEKVRLTGGEPLLRKDLHLLIEQLNKIEGIQDIALTTNGVHLPKQAKKLAEAGLKRVNISLDTLDEDLFKQINGRGVGVKPILKGIYASIDAGLEVKINMVVKKGLNDHHIVPMTTFFKDLGVTLRFIEFMDVGSSNGWKFDNVVTKKEIFTILKKHFELEPVNPAHFGEVAKRYRHVGTKSELGFITSVSEAFCSTCTRARISADGTFYNCLFATKGFSLRDLIRNGATDEELTDAIKNIWSKRADRYSEERTEETARNRKKIEMSYIGG</sequence>
<keyword evidence="8 12" id="KW-0342">GTP-binding</keyword>
<dbReference type="SFLD" id="SFLDG01383">
    <property type="entry name" value="cyclic_pyranopterin_phosphate"/>
    <property type="match status" value="1"/>
</dbReference>
<evidence type="ECO:0000256" key="10">
    <source>
        <dbReference type="ARBA" id="ARBA00023239"/>
    </source>
</evidence>
<dbReference type="CDD" id="cd01335">
    <property type="entry name" value="Radical_SAM"/>
    <property type="match status" value="1"/>
</dbReference>
<evidence type="ECO:0000259" key="13">
    <source>
        <dbReference type="PROSITE" id="PS51918"/>
    </source>
</evidence>
<feature type="binding site" evidence="12">
    <location>
        <position position="31"/>
    </location>
    <ligand>
        <name>[4Fe-4S] cluster</name>
        <dbReference type="ChEBI" id="CHEBI:49883"/>
        <label>1</label>
        <note>4Fe-4S-S-AdoMet</note>
    </ligand>
</feature>
<dbReference type="SFLD" id="SFLDG01386">
    <property type="entry name" value="main_SPASM_domain-containing"/>
    <property type="match status" value="1"/>
</dbReference>
<dbReference type="GO" id="GO:0006777">
    <property type="term" value="P:Mo-molybdopterin cofactor biosynthetic process"/>
    <property type="evidence" value="ECO:0007669"/>
    <property type="project" value="UniProtKB-UniRule"/>
</dbReference>
<dbReference type="EC" id="4.1.99.22" evidence="1 12"/>
<evidence type="ECO:0000256" key="4">
    <source>
        <dbReference type="ARBA" id="ARBA00022723"/>
    </source>
</evidence>
<dbReference type="InterPro" id="IPR000385">
    <property type="entry name" value="MoaA_NifB_PqqE_Fe-S-bd_CS"/>
</dbReference>
<feature type="binding site" evidence="12">
    <location>
        <position position="33"/>
    </location>
    <ligand>
        <name>S-adenosyl-L-methionine</name>
        <dbReference type="ChEBI" id="CHEBI:59789"/>
    </ligand>
</feature>
<dbReference type="PROSITE" id="PS01305">
    <property type="entry name" value="MOAA_NIFB_PQQE"/>
    <property type="match status" value="1"/>
</dbReference>
<feature type="binding site" evidence="12">
    <location>
        <position position="78"/>
    </location>
    <ligand>
        <name>S-adenosyl-L-methionine</name>
        <dbReference type="ChEBI" id="CHEBI:59789"/>
    </ligand>
</feature>
<keyword evidence="15" id="KW-1185">Reference proteome</keyword>
<feature type="binding site" evidence="12">
    <location>
        <position position="166"/>
    </location>
    <ligand>
        <name>GTP</name>
        <dbReference type="ChEBI" id="CHEBI:37565"/>
    </ligand>
</feature>
<proteinExistence type="inferred from homology"/>
<feature type="binding site" evidence="12">
    <location>
        <position position="264"/>
    </location>
    <ligand>
        <name>[4Fe-4S] cluster</name>
        <dbReference type="ChEBI" id="CHEBI:49883"/>
        <label>2</label>
        <note>4Fe-4S-substrate</note>
    </ligand>
</feature>
<evidence type="ECO:0000313" key="14">
    <source>
        <dbReference type="EMBL" id="AST90386.1"/>
    </source>
</evidence>
<evidence type="ECO:0000256" key="1">
    <source>
        <dbReference type="ARBA" id="ARBA00012167"/>
    </source>
</evidence>
<dbReference type="Proteomes" id="UP000215224">
    <property type="component" value="Chromosome"/>
</dbReference>
<dbReference type="NCBIfam" id="TIGR02666">
    <property type="entry name" value="moaA"/>
    <property type="match status" value="1"/>
</dbReference>
<dbReference type="GO" id="GO:0051539">
    <property type="term" value="F:4 iron, 4 sulfur cluster binding"/>
    <property type="evidence" value="ECO:0007669"/>
    <property type="project" value="UniProtKB-UniRule"/>
</dbReference>
<dbReference type="InterPro" id="IPR007197">
    <property type="entry name" value="rSAM"/>
</dbReference>
<keyword evidence="3 12" id="KW-0949">S-adenosyl-L-methionine</keyword>
<protein>
    <recommendedName>
        <fullName evidence="1 12">GTP 3',8-cyclase</fullName>
        <ecNumber evidence="1 12">4.1.99.22</ecNumber>
    </recommendedName>
    <alternativeName>
        <fullName evidence="12">Molybdenum cofactor biosynthesis protein A</fullName>
    </alternativeName>
</protein>
<dbReference type="SFLD" id="SFLDS00029">
    <property type="entry name" value="Radical_SAM"/>
    <property type="match status" value="1"/>
</dbReference>
<dbReference type="InterPro" id="IPR013785">
    <property type="entry name" value="Aldolase_TIM"/>
</dbReference>
<dbReference type="Gene3D" id="3.20.20.70">
    <property type="entry name" value="Aldolase class I"/>
    <property type="match status" value="1"/>
</dbReference>
<dbReference type="EMBL" id="CP018866">
    <property type="protein sequence ID" value="AST90386.1"/>
    <property type="molecule type" value="Genomic_DNA"/>
</dbReference>
<evidence type="ECO:0000256" key="6">
    <source>
        <dbReference type="ARBA" id="ARBA00023004"/>
    </source>
</evidence>
<evidence type="ECO:0000256" key="3">
    <source>
        <dbReference type="ARBA" id="ARBA00022691"/>
    </source>
</evidence>
<name>A0A223KLW3_9BACI</name>
<comment type="catalytic activity">
    <reaction evidence="11 12">
        <text>GTP + AH2 + S-adenosyl-L-methionine = (8S)-3',8-cyclo-7,8-dihydroguanosine 5'-triphosphate + 5'-deoxyadenosine + L-methionine + A + H(+)</text>
        <dbReference type="Rhea" id="RHEA:49576"/>
        <dbReference type="ChEBI" id="CHEBI:13193"/>
        <dbReference type="ChEBI" id="CHEBI:15378"/>
        <dbReference type="ChEBI" id="CHEBI:17319"/>
        <dbReference type="ChEBI" id="CHEBI:17499"/>
        <dbReference type="ChEBI" id="CHEBI:37565"/>
        <dbReference type="ChEBI" id="CHEBI:57844"/>
        <dbReference type="ChEBI" id="CHEBI:59789"/>
        <dbReference type="ChEBI" id="CHEBI:131766"/>
        <dbReference type="EC" id="4.1.99.22"/>
    </reaction>
</comment>
<keyword evidence="6 12" id="KW-0408">Iron</keyword>
<dbReference type="KEGG" id="bcoh:BC6307_03420"/>
<dbReference type="InterPro" id="IPR013483">
    <property type="entry name" value="MoaA"/>
</dbReference>
<dbReference type="CDD" id="cd21117">
    <property type="entry name" value="Twitch_MoaA"/>
    <property type="match status" value="1"/>
</dbReference>
<feature type="domain" description="Radical SAM core" evidence="13">
    <location>
        <begin position="11"/>
        <end position="233"/>
    </location>
</feature>
<feature type="binding site" evidence="12">
    <location>
        <position position="267"/>
    </location>
    <ligand>
        <name>[4Fe-4S] cluster</name>
        <dbReference type="ChEBI" id="CHEBI:49883"/>
        <label>2</label>
        <note>4Fe-4S-substrate</note>
    </ligand>
</feature>
<feature type="binding site" evidence="12">
    <location>
        <position position="27"/>
    </location>
    <ligand>
        <name>[4Fe-4S] cluster</name>
        <dbReference type="ChEBI" id="CHEBI:49883"/>
        <label>1</label>
        <note>4Fe-4S-S-AdoMet</note>
    </ligand>
</feature>
<feature type="binding site" evidence="12">
    <location>
        <begin position="269"/>
        <end position="271"/>
    </location>
    <ligand>
        <name>GTP</name>
        <dbReference type="ChEBI" id="CHEBI:37565"/>
    </ligand>
</feature>
<dbReference type="InterPro" id="IPR058240">
    <property type="entry name" value="rSAM_sf"/>
</dbReference>
<dbReference type="RefSeq" id="WP_066416736.1">
    <property type="nucleotide sequence ID" value="NZ_CP018866.1"/>
</dbReference>
<evidence type="ECO:0000256" key="2">
    <source>
        <dbReference type="ARBA" id="ARBA00022485"/>
    </source>
</evidence>
<evidence type="ECO:0000256" key="7">
    <source>
        <dbReference type="ARBA" id="ARBA00023014"/>
    </source>
</evidence>
<feature type="binding site" evidence="12">
    <location>
        <position position="200"/>
    </location>
    <ligand>
        <name>S-adenosyl-L-methionine</name>
        <dbReference type="ChEBI" id="CHEBI:59789"/>
    </ligand>
</feature>
<keyword evidence="9 12" id="KW-0501">Molybdenum cofactor biosynthesis</keyword>
<feature type="binding site" evidence="12">
    <location>
        <position position="34"/>
    </location>
    <ligand>
        <name>[4Fe-4S] cluster</name>
        <dbReference type="ChEBI" id="CHEBI:49883"/>
        <label>1</label>
        <note>4Fe-4S-S-AdoMet</note>
    </ligand>
</feature>
<evidence type="ECO:0000256" key="12">
    <source>
        <dbReference type="HAMAP-Rule" id="MF_01225"/>
    </source>
</evidence>
<keyword evidence="10 12" id="KW-0456">Lyase</keyword>
<keyword evidence="4 12" id="KW-0479">Metal-binding</keyword>
<evidence type="ECO:0000256" key="8">
    <source>
        <dbReference type="ARBA" id="ARBA00023134"/>
    </source>
</evidence>
<organism evidence="14 15">
    <name type="scientific">Sutcliffiella cohnii</name>
    <dbReference type="NCBI Taxonomy" id="33932"/>
    <lineage>
        <taxon>Bacteria</taxon>
        <taxon>Bacillati</taxon>
        <taxon>Bacillota</taxon>
        <taxon>Bacilli</taxon>
        <taxon>Bacillales</taxon>
        <taxon>Bacillaceae</taxon>
        <taxon>Sutcliffiella</taxon>
    </lineage>
</organism>
<dbReference type="STRING" id="1314751.GCA_001591425_02565"/>
<dbReference type="Pfam" id="PF04055">
    <property type="entry name" value="Radical_SAM"/>
    <property type="match status" value="1"/>
</dbReference>
<evidence type="ECO:0000256" key="5">
    <source>
        <dbReference type="ARBA" id="ARBA00022741"/>
    </source>
</evidence>
<comment type="subunit">
    <text evidence="12">Monomer and homodimer.</text>
</comment>
<comment type="cofactor">
    <cofactor evidence="12">
        <name>[4Fe-4S] cluster</name>
        <dbReference type="ChEBI" id="CHEBI:49883"/>
    </cofactor>
    <text evidence="12">Binds 2 [4Fe-4S] clusters. Binds 1 [4Fe-4S] cluster coordinated with 3 cysteines and an exchangeable S-adenosyl-L-methionine and 1 [4Fe-4S] cluster coordinated with 3 cysteines and the GTP-derived substrate.</text>
</comment>
<comment type="similarity">
    <text evidence="12">Belongs to the radical SAM superfamily. MoaA family.</text>
</comment>
<dbReference type="InterPro" id="IPR040064">
    <property type="entry name" value="MoaA-like"/>
</dbReference>
<dbReference type="GO" id="GO:0061798">
    <property type="term" value="F:GTP 3',8'-cyclase activity"/>
    <property type="evidence" value="ECO:0007669"/>
    <property type="project" value="UniProtKB-UniRule"/>
</dbReference>
<dbReference type="GO" id="GO:0061799">
    <property type="term" value="F:cyclic pyranopterin monophosphate synthase activity"/>
    <property type="evidence" value="ECO:0007669"/>
    <property type="project" value="TreeGrafter"/>
</dbReference>
<dbReference type="InterPro" id="IPR006638">
    <property type="entry name" value="Elp3/MiaA/NifB-like_rSAM"/>
</dbReference>
<dbReference type="SMART" id="SM00729">
    <property type="entry name" value="Elp3"/>
    <property type="match status" value="1"/>
</dbReference>
<dbReference type="PANTHER" id="PTHR22960">
    <property type="entry name" value="MOLYBDOPTERIN COFACTOR SYNTHESIS PROTEIN A"/>
    <property type="match status" value="1"/>
</dbReference>
<feature type="binding site" evidence="12">
    <location>
        <position position="20"/>
    </location>
    <ligand>
        <name>GTP</name>
        <dbReference type="ChEBI" id="CHEBI:37565"/>
    </ligand>
</feature>
<dbReference type="InterPro" id="IPR010505">
    <property type="entry name" value="MoaA_twitch"/>
</dbReference>
<feature type="binding site" evidence="12">
    <location>
        <position position="105"/>
    </location>
    <ligand>
        <name>GTP</name>
        <dbReference type="ChEBI" id="CHEBI:37565"/>
    </ligand>
</feature>
<keyword evidence="7 12" id="KW-0411">Iron-sulfur</keyword>
<dbReference type="GO" id="GO:0005525">
    <property type="term" value="F:GTP binding"/>
    <property type="evidence" value="ECO:0007669"/>
    <property type="project" value="UniProtKB-UniRule"/>
</dbReference>
<keyword evidence="2 12" id="KW-0004">4Fe-4S</keyword>
<dbReference type="GO" id="GO:1904047">
    <property type="term" value="F:S-adenosyl-L-methionine binding"/>
    <property type="evidence" value="ECO:0007669"/>
    <property type="project" value="UniProtKB-UniRule"/>
</dbReference>
<feature type="binding site" evidence="12">
    <location>
        <position position="281"/>
    </location>
    <ligand>
        <name>[4Fe-4S] cluster</name>
        <dbReference type="ChEBI" id="CHEBI:49883"/>
        <label>2</label>
        <note>4Fe-4S-substrate</note>
    </ligand>
</feature>
<dbReference type="UniPathway" id="UPA00344"/>
<dbReference type="PROSITE" id="PS51918">
    <property type="entry name" value="RADICAL_SAM"/>
    <property type="match status" value="1"/>
</dbReference>
<evidence type="ECO:0000313" key="15">
    <source>
        <dbReference type="Proteomes" id="UP000215224"/>
    </source>
</evidence>
<feature type="binding site" evidence="12">
    <location>
        <position position="74"/>
    </location>
    <ligand>
        <name>GTP</name>
        <dbReference type="ChEBI" id="CHEBI:37565"/>
    </ligand>
</feature>
<dbReference type="PANTHER" id="PTHR22960:SF0">
    <property type="entry name" value="MOLYBDENUM COFACTOR BIOSYNTHESIS PROTEIN 1"/>
    <property type="match status" value="1"/>
</dbReference>
<feature type="binding site" evidence="12">
    <location>
        <position position="129"/>
    </location>
    <ligand>
        <name>S-adenosyl-L-methionine</name>
        <dbReference type="ChEBI" id="CHEBI:59789"/>
    </ligand>
</feature>
<gene>
    <name evidence="12" type="primary">moaA</name>
    <name evidence="14" type="ORF">BC6307_03420</name>
</gene>
<accession>A0A223KLW3</accession>
<dbReference type="SUPFAM" id="SSF102114">
    <property type="entry name" value="Radical SAM enzymes"/>
    <property type="match status" value="1"/>
</dbReference>
<comment type="pathway">
    <text evidence="12">Cofactor biosynthesis; molybdopterin biosynthesis.</text>
</comment>
<dbReference type="Pfam" id="PF06463">
    <property type="entry name" value="Mob_synth_C"/>
    <property type="match status" value="1"/>
</dbReference>
<comment type="function">
    <text evidence="12">Catalyzes the cyclization of GTP to (8S)-3',8-cyclo-7,8-dihydroguanosine 5'-triphosphate.</text>
</comment>